<gene>
    <name evidence="1" type="ORF">LCGC14_3074620</name>
</gene>
<organism evidence="1">
    <name type="scientific">marine sediment metagenome</name>
    <dbReference type="NCBI Taxonomy" id="412755"/>
    <lineage>
        <taxon>unclassified sequences</taxon>
        <taxon>metagenomes</taxon>
        <taxon>ecological metagenomes</taxon>
    </lineage>
</organism>
<sequence>MFVMVSDKFLYLLFESIDFAVQSINQLKNIESLSLLLRVAWSVTNLSFQILSNFATIQWCVHFSPQNVMP</sequence>
<comment type="caution">
    <text evidence="1">The sequence shown here is derived from an EMBL/GenBank/DDBJ whole genome shotgun (WGS) entry which is preliminary data.</text>
</comment>
<accession>A0A0F8YMQ9</accession>
<dbReference type="EMBL" id="LAZR01065496">
    <property type="protein sequence ID" value="KKK55429.1"/>
    <property type="molecule type" value="Genomic_DNA"/>
</dbReference>
<dbReference type="AlphaFoldDB" id="A0A0F8YMQ9"/>
<reference evidence="1" key="1">
    <citation type="journal article" date="2015" name="Nature">
        <title>Complex archaea that bridge the gap between prokaryotes and eukaryotes.</title>
        <authorList>
            <person name="Spang A."/>
            <person name="Saw J.H."/>
            <person name="Jorgensen S.L."/>
            <person name="Zaremba-Niedzwiedzka K."/>
            <person name="Martijn J."/>
            <person name="Lind A.E."/>
            <person name="van Eijk R."/>
            <person name="Schleper C."/>
            <person name="Guy L."/>
            <person name="Ettema T.J."/>
        </authorList>
    </citation>
    <scope>NUCLEOTIDE SEQUENCE</scope>
</reference>
<name>A0A0F8YMQ9_9ZZZZ</name>
<proteinExistence type="predicted"/>
<protein>
    <submittedName>
        <fullName evidence="1">Uncharacterized protein</fullName>
    </submittedName>
</protein>
<evidence type="ECO:0000313" key="1">
    <source>
        <dbReference type="EMBL" id="KKK55429.1"/>
    </source>
</evidence>